<name>A0A2I8F4C1_9BURK</name>
<dbReference type="OrthoDB" id="9010139at2"/>
<evidence type="ECO:0000313" key="1">
    <source>
        <dbReference type="EMBL" id="AUT66391.1"/>
    </source>
</evidence>
<proteinExistence type="predicted"/>
<dbReference type="RefSeq" id="WP_042315971.1">
    <property type="nucleotide sequence ID" value="NZ_CP026114.1"/>
</dbReference>
<reference evidence="1 2" key="1">
    <citation type="submission" date="2018-01" db="EMBL/GenBank/DDBJ databases">
        <title>Species boundaries and ecological features among Paraburkholderia terrae DSMZ17804T, P. hospita DSMZ17164T and P. caribensis DSMZ13236T.</title>
        <authorList>
            <person name="Pratama A.A."/>
        </authorList>
    </citation>
    <scope>NUCLEOTIDE SEQUENCE [LARGE SCALE GENOMIC DNA]</scope>
    <source>
        <strain evidence="1 2">DSM 17804</strain>
    </source>
</reference>
<accession>A0A2I8F4C1</accession>
<dbReference type="AlphaFoldDB" id="A0A2I8F4C1"/>
<sequence>MNNANEKLDEIAGLMAANTTKVLVLCARAMVLATFLKAVLPHLTTLQRTEVTWPFRQGIEEAVSLMDDLALPAEYHSALFELTNAILASLGQEPTRRQ</sequence>
<protein>
    <submittedName>
        <fullName evidence="1">Uncharacterized protein</fullName>
    </submittedName>
</protein>
<dbReference type="Proteomes" id="UP000243502">
    <property type="component" value="Chromosome 4"/>
</dbReference>
<dbReference type="EMBL" id="CP026114">
    <property type="protein sequence ID" value="AUT66391.1"/>
    <property type="molecule type" value="Genomic_DNA"/>
</dbReference>
<evidence type="ECO:0000313" key="2">
    <source>
        <dbReference type="Proteomes" id="UP000243502"/>
    </source>
</evidence>
<dbReference type="KEGG" id="pter:C2L65_42570"/>
<organism evidence="1 2">
    <name type="scientific">Paraburkholderia terrae</name>
    <dbReference type="NCBI Taxonomy" id="311230"/>
    <lineage>
        <taxon>Bacteria</taxon>
        <taxon>Pseudomonadati</taxon>
        <taxon>Pseudomonadota</taxon>
        <taxon>Betaproteobacteria</taxon>
        <taxon>Burkholderiales</taxon>
        <taxon>Burkholderiaceae</taxon>
        <taxon>Paraburkholderia</taxon>
    </lineage>
</organism>
<gene>
    <name evidence="1" type="ORF">C2L65_42570</name>
</gene>